<comment type="cofactor">
    <cofactor evidence="2">
        <name>Mg(2+)</name>
        <dbReference type="ChEBI" id="CHEBI:18420"/>
    </cofactor>
</comment>
<keyword evidence="4" id="KW-0479">Metal-binding</keyword>
<accession>A0AAV7XS21</accession>
<keyword evidence="9" id="KW-1185">Reference proteome</keyword>
<dbReference type="EMBL" id="JAPTSV010000006">
    <property type="protein sequence ID" value="KAJ1526635.1"/>
    <property type="molecule type" value="Genomic_DNA"/>
</dbReference>
<reference evidence="8" key="1">
    <citation type="submission" date="2022-12" db="EMBL/GenBank/DDBJ databases">
        <title>Chromosome-level genome assembly of the bean flower thrips Megalurothrips usitatus.</title>
        <authorList>
            <person name="Ma L."/>
            <person name="Liu Q."/>
            <person name="Li H."/>
            <person name="Cai W."/>
        </authorList>
    </citation>
    <scope>NUCLEOTIDE SEQUENCE</scope>
    <source>
        <strain evidence="8">Cailab_2022a</strain>
    </source>
</reference>
<dbReference type="PANTHER" id="PTHR12271:SF133">
    <property type="entry name" value="POLY(A) RNA POLYMERASE, MITOCHONDRIAL"/>
    <property type="match status" value="1"/>
</dbReference>
<evidence type="ECO:0008006" key="10">
    <source>
        <dbReference type="Google" id="ProtNLM"/>
    </source>
</evidence>
<dbReference type="PANTHER" id="PTHR12271">
    <property type="entry name" value="POLY A POLYMERASE CID PAP -RELATED"/>
    <property type="match status" value="1"/>
</dbReference>
<protein>
    <recommendedName>
        <fullName evidence="10">Poly(A) RNA polymerase, mitochondrial</fullName>
    </recommendedName>
</protein>
<dbReference type="GO" id="GO:0046872">
    <property type="term" value="F:metal ion binding"/>
    <property type="evidence" value="ECO:0007669"/>
    <property type="project" value="UniProtKB-KW"/>
</dbReference>
<dbReference type="Gene3D" id="1.10.1410.10">
    <property type="match status" value="1"/>
</dbReference>
<dbReference type="InterPro" id="IPR043519">
    <property type="entry name" value="NT_sf"/>
</dbReference>
<dbReference type="Pfam" id="PF22600">
    <property type="entry name" value="MTPAP-like_central"/>
    <property type="match status" value="1"/>
</dbReference>
<organism evidence="8 9">
    <name type="scientific">Megalurothrips usitatus</name>
    <name type="common">bean blossom thrips</name>
    <dbReference type="NCBI Taxonomy" id="439358"/>
    <lineage>
        <taxon>Eukaryota</taxon>
        <taxon>Metazoa</taxon>
        <taxon>Ecdysozoa</taxon>
        <taxon>Arthropoda</taxon>
        <taxon>Hexapoda</taxon>
        <taxon>Insecta</taxon>
        <taxon>Pterygota</taxon>
        <taxon>Neoptera</taxon>
        <taxon>Paraneoptera</taxon>
        <taxon>Thysanoptera</taxon>
        <taxon>Terebrantia</taxon>
        <taxon>Thripoidea</taxon>
        <taxon>Thripidae</taxon>
        <taxon>Megalurothrips</taxon>
    </lineage>
</organism>
<dbReference type="InterPro" id="IPR054708">
    <property type="entry name" value="MTPAP-like_central"/>
</dbReference>
<evidence type="ECO:0000256" key="1">
    <source>
        <dbReference type="ARBA" id="ARBA00001936"/>
    </source>
</evidence>
<evidence type="ECO:0000313" key="8">
    <source>
        <dbReference type="EMBL" id="KAJ1526635.1"/>
    </source>
</evidence>
<gene>
    <name evidence="8" type="ORF">ONE63_008220</name>
</gene>
<keyword evidence="3" id="KW-0808">Transferase</keyword>
<evidence type="ECO:0000256" key="4">
    <source>
        <dbReference type="ARBA" id="ARBA00022723"/>
    </source>
</evidence>
<proteinExistence type="predicted"/>
<comment type="cofactor">
    <cofactor evidence="1">
        <name>Mn(2+)</name>
        <dbReference type="ChEBI" id="CHEBI:29035"/>
    </cofactor>
</comment>
<dbReference type="SUPFAM" id="SSF81631">
    <property type="entry name" value="PAP/OAS1 substrate-binding domain"/>
    <property type="match status" value="1"/>
</dbReference>
<evidence type="ECO:0000313" key="9">
    <source>
        <dbReference type="Proteomes" id="UP001075354"/>
    </source>
</evidence>
<evidence type="ECO:0000256" key="2">
    <source>
        <dbReference type="ARBA" id="ARBA00001946"/>
    </source>
</evidence>
<evidence type="ECO:0000259" key="7">
    <source>
        <dbReference type="Pfam" id="PF22600"/>
    </source>
</evidence>
<dbReference type="GO" id="GO:1990817">
    <property type="term" value="F:poly(A) RNA polymerase activity"/>
    <property type="evidence" value="ECO:0007669"/>
    <property type="project" value="TreeGrafter"/>
</dbReference>
<name>A0AAV7XS21_9NEOP</name>
<sequence>MTVMCRLVLGKAHHGTPNVLSSYVFRSYDTYRLDIFGNENTHRTPSETKKSSVKTLSSRTPVNVNYVSFGEMMNQRREEASRSILVEIEGIKESGGLKHFLERIGPVNNYFLYRNSGKNFVLAEFKNIATKDKVVKNAYHSKDPLSIPVTSPYLYFYNSEKKFTNSSPDCTEHVECDENKILLELADLKCSDNDRLRTEMNHLKNKLEISDLSTRLRFLTCHQLDDALAGLFSGVRALPFGSSVTGFGRNSGDLDIYLQFNRNIDLKSQKNNNSLLYFHHKTRMRDTNVLLKLIGDLISVMLPGCAKVISILTARVPIIKYQQRYTNLECDLNISCPAGVDFTHMLWIMKHWDKRVAPLAYTLMTWFSHNKICPTKPGPHITNFSMMFLIVFFLQNQNILPSLHLFQSLPAITQSIDPDADLFFPDLRKVQTDMLPEQKINDLDVDSLLLKFFEFYSNFNFETTRIAIYRGVAMPKKSRSPLEIENPANPDLNVSKNVSNSQVKLNTLKNLSIDQCTLCRSPRKGS</sequence>
<dbReference type="GO" id="GO:0031123">
    <property type="term" value="P:RNA 3'-end processing"/>
    <property type="evidence" value="ECO:0007669"/>
    <property type="project" value="TreeGrafter"/>
</dbReference>
<evidence type="ECO:0000256" key="5">
    <source>
        <dbReference type="ARBA" id="ARBA00022842"/>
    </source>
</evidence>
<evidence type="ECO:0000259" key="6">
    <source>
        <dbReference type="Pfam" id="PF03828"/>
    </source>
</evidence>
<keyword evidence="5" id="KW-0460">Magnesium</keyword>
<comment type="caution">
    <text evidence="8">The sequence shown here is derived from an EMBL/GenBank/DDBJ whole genome shotgun (WGS) entry which is preliminary data.</text>
</comment>
<dbReference type="Pfam" id="PF03828">
    <property type="entry name" value="PAP_assoc"/>
    <property type="match status" value="1"/>
</dbReference>
<evidence type="ECO:0000256" key="3">
    <source>
        <dbReference type="ARBA" id="ARBA00022679"/>
    </source>
</evidence>
<feature type="domain" description="PAP-associated" evidence="6">
    <location>
        <begin position="447"/>
        <end position="483"/>
    </location>
</feature>
<dbReference type="InterPro" id="IPR002058">
    <property type="entry name" value="PAP_assoc"/>
</dbReference>
<dbReference type="Proteomes" id="UP001075354">
    <property type="component" value="Chromosome 6"/>
</dbReference>
<feature type="domain" description="Poly(A) RNA polymerase mitochondrial-like central palm" evidence="7">
    <location>
        <begin position="196"/>
        <end position="347"/>
    </location>
</feature>
<dbReference type="CDD" id="cd05402">
    <property type="entry name" value="NT_PAP_TUTase"/>
    <property type="match status" value="1"/>
</dbReference>
<dbReference type="SUPFAM" id="SSF81301">
    <property type="entry name" value="Nucleotidyltransferase"/>
    <property type="match status" value="1"/>
</dbReference>
<dbReference type="AlphaFoldDB" id="A0AAV7XS21"/>
<dbReference type="Gene3D" id="3.30.460.10">
    <property type="entry name" value="Beta Polymerase, domain 2"/>
    <property type="match status" value="1"/>
</dbReference>